<name>A0A6J4J008_9PROT</name>
<feature type="region of interest" description="Disordered" evidence="1">
    <location>
        <begin position="80"/>
        <end position="104"/>
    </location>
</feature>
<dbReference type="AlphaFoldDB" id="A0A6J4J008"/>
<proteinExistence type="predicted"/>
<organism evidence="2">
    <name type="scientific">uncultured Acetobacteraceae bacterium</name>
    <dbReference type="NCBI Taxonomy" id="169975"/>
    <lineage>
        <taxon>Bacteria</taxon>
        <taxon>Pseudomonadati</taxon>
        <taxon>Pseudomonadota</taxon>
        <taxon>Alphaproteobacteria</taxon>
        <taxon>Acetobacterales</taxon>
        <taxon>Acetobacteraceae</taxon>
        <taxon>environmental samples</taxon>
    </lineage>
</organism>
<protein>
    <submittedName>
        <fullName evidence="2">Uncharacterized protein</fullName>
    </submittedName>
</protein>
<evidence type="ECO:0000313" key="2">
    <source>
        <dbReference type="EMBL" id="CAA9266963.1"/>
    </source>
</evidence>
<dbReference type="EMBL" id="CADCTG010000220">
    <property type="protein sequence ID" value="CAA9266963.1"/>
    <property type="molecule type" value="Genomic_DNA"/>
</dbReference>
<evidence type="ECO:0000256" key="1">
    <source>
        <dbReference type="SAM" id="MobiDB-lite"/>
    </source>
</evidence>
<gene>
    <name evidence="2" type="ORF">AVDCRST_MAG08-2948</name>
</gene>
<reference evidence="2" key="1">
    <citation type="submission" date="2020-02" db="EMBL/GenBank/DDBJ databases">
        <authorList>
            <person name="Meier V. D."/>
        </authorList>
    </citation>
    <scope>NUCLEOTIDE SEQUENCE</scope>
    <source>
        <strain evidence="2">AVDCRST_MAG08</strain>
    </source>
</reference>
<sequence>MRRPLHLLVIAAVTSAAGPTAESMPRILDATPEYCHSLAGRLATLPAARLEPSRSLGEQGVKLCGEGHLRIGVAKLRRALRAAQEPRSSASAPDPPSGTRGVTR</sequence>
<accession>A0A6J4J008</accession>